<dbReference type="OrthoDB" id="10559565at2759"/>
<evidence type="ECO:0000313" key="4">
    <source>
        <dbReference type="Proteomes" id="UP000193719"/>
    </source>
</evidence>
<evidence type="ECO:0000256" key="1">
    <source>
        <dbReference type="SAM" id="Phobius"/>
    </source>
</evidence>
<sequence length="179" mass="20150">MICLSIKFITFLFLLFIKVVLSVPTSLNQTNFNKDEKQFGKLLKNVIDYHQICDLHYNPDMSDKEIANWLSDAVNYSLNMDIIKYNITDYEDIQELCLIYEDILISNLQKADKTFNSNEHFSRESCHWLNIIGCGALYITIMGTCGPATIATGGMALIGCLGTIGATGTLCILLIEYVK</sequence>
<evidence type="ECO:0000256" key="2">
    <source>
        <dbReference type="SAM" id="SignalP"/>
    </source>
</evidence>
<feature type="chain" id="PRO_5012711294" evidence="2">
    <location>
        <begin position="23"/>
        <end position="179"/>
    </location>
</feature>
<dbReference type="Proteomes" id="UP000193719">
    <property type="component" value="Unassembled WGS sequence"/>
</dbReference>
<reference evidence="3 4" key="2">
    <citation type="submission" date="2016-08" db="EMBL/GenBank/DDBJ databases">
        <title>Pervasive Adenine N6-methylation of Active Genes in Fungi.</title>
        <authorList>
            <consortium name="DOE Joint Genome Institute"/>
            <person name="Mondo S.J."/>
            <person name="Dannebaum R.O."/>
            <person name="Kuo R.C."/>
            <person name="Labutti K."/>
            <person name="Haridas S."/>
            <person name="Kuo A."/>
            <person name="Salamov A."/>
            <person name="Ahrendt S.R."/>
            <person name="Lipzen A."/>
            <person name="Sullivan W."/>
            <person name="Andreopoulos W.B."/>
            <person name="Clum A."/>
            <person name="Lindquist E."/>
            <person name="Daum C."/>
            <person name="Ramamoorthy G.K."/>
            <person name="Gryganskyi A."/>
            <person name="Culley D."/>
            <person name="Magnuson J.K."/>
            <person name="James T.Y."/>
            <person name="O'Malley M.A."/>
            <person name="Stajich J.E."/>
            <person name="Spatafora J.W."/>
            <person name="Visel A."/>
            <person name="Grigoriev I.V."/>
        </authorList>
    </citation>
    <scope>NUCLEOTIDE SEQUENCE [LARGE SCALE GENOMIC DNA]</scope>
    <source>
        <strain evidence="4">finn</strain>
    </source>
</reference>
<protein>
    <submittedName>
        <fullName evidence="3">Uncharacterized protein</fullName>
    </submittedName>
</protein>
<reference evidence="3 4" key="1">
    <citation type="submission" date="2016-08" db="EMBL/GenBank/DDBJ databases">
        <title>Genomes of anaerobic fungi encode conserved fungal cellulosomes for biomass hydrolysis.</title>
        <authorList>
            <consortium name="DOE Joint Genome Institute"/>
            <person name="Haitjema C.H."/>
            <person name="Gilmore S.P."/>
            <person name="Henske J.K."/>
            <person name="Solomon K.V."/>
            <person name="De Groot R."/>
            <person name="Kuo A."/>
            <person name="Mondo S.J."/>
            <person name="Salamov A.A."/>
            <person name="Labutti K."/>
            <person name="Zhao Z."/>
            <person name="Chiniquy J."/>
            <person name="Barry K."/>
            <person name="Brewer H.M."/>
            <person name="Purvine S.O."/>
            <person name="Wright A.T."/>
            <person name="Boxma B."/>
            <person name="Van Alen T."/>
            <person name="Hackstein J.H."/>
            <person name="Baker S.E."/>
            <person name="Grigoriev I.V."/>
            <person name="O'Malley M.A."/>
        </authorList>
    </citation>
    <scope>NUCLEOTIDE SEQUENCE [LARGE SCALE GENOMIC DNA]</scope>
    <source>
        <strain evidence="4">finn</strain>
    </source>
</reference>
<dbReference type="EMBL" id="MCFH01000002">
    <property type="protein sequence ID" value="ORX59869.1"/>
    <property type="molecule type" value="Genomic_DNA"/>
</dbReference>
<accession>A0A1Y1VM74</accession>
<gene>
    <name evidence="3" type="ORF">BCR36DRAFT_365881</name>
</gene>
<keyword evidence="4" id="KW-1185">Reference proteome</keyword>
<organism evidence="3 4">
    <name type="scientific">Piromyces finnis</name>
    <dbReference type="NCBI Taxonomy" id="1754191"/>
    <lineage>
        <taxon>Eukaryota</taxon>
        <taxon>Fungi</taxon>
        <taxon>Fungi incertae sedis</taxon>
        <taxon>Chytridiomycota</taxon>
        <taxon>Chytridiomycota incertae sedis</taxon>
        <taxon>Neocallimastigomycetes</taxon>
        <taxon>Neocallimastigales</taxon>
        <taxon>Neocallimastigaceae</taxon>
        <taxon>Piromyces</taxon>
    </lineage>
</organism>
<keyword evidence="1" id="KW-0812">Transmembrane</keyword>
<evidence type="ECO:0000313" key="3">
    <source>
        <dbReference type="EMBL" id="ORX59869.1"/>
    </source>
</evidence>
<comment type="caution">
    <text evidence="3">The sequence shown here is derived from an EMBL/GenBank/DDBJ whole genome shotgun (WGS) entry which is preliminary data.</text>
</comment>
<dbReference type="AlphaFoldDB" id="A0A1Y1VM74"/>
<feature type="transmembrane region" description="Helical" evidence="1">
    <location>
        <begin position="154"/>
        <end position="175"/>
    </location>
</feature>
<keyword evidence="2" id="KW-0732">Signal</keyword>
<keyword evidence="1" id="KW-1133">Transmembrane helix</keyword>
<feature type="signal peptide" evidence="2">
    <location>
        <begin position="1"/>
        <end position="22"/>
    </location>
</feature>
<keyword evidence="1" id="KW-0472">Membrane</keyword>
<proteinExistence type="predicted"/>
<name>A0A1Y1VM74_9FUNG</name>